<proteinExistence type="predicted"/>
<evidence type="ECO:0000313" key="1">
    <source>
        <dbReference type="EMBL" id="RNA28348.1"/>
    </source>
</evidence>
<protein>
    <submittedName>
        <fullName evidence="1">Uncharacterized protein</fullName>
    </submittedName>
</protein>
<comment type="caution">
    <text evidence="1">The sequence shown here is derived from an EMBL/GenBank/DDBJ whole genome shotgun (WGS) entry which is preliminary data.</text>
</comment>
<sequence>MVLLDTTFDYETLITEKILIMKPEDWSHGVLNRKNKFFQKQLLDMSCQVLFKLIHKHTFSKFAIHYSASAERCLKKD</sequence>
<dbReference type="EMBL" id="REGN01002402">
    <property type="protein sequence ID" value="RNA28348.1"/>
    <property type="molecule type" value="Genomic_DNA"/>
</dbReference>
<accession>A0A3M7RYB9</accession>
<evidence type="ECO:0000313" key="2">
    <source>
        <dbReference type="Proteomes" id="UP000276133"/>
    </source>
</evidence>
<dbReference type="AlphaFoldDB" id="A0A3M7RYB9"/>
<keyword evidence="2" id="KW-1185">Reference proteome</keyword>
<reference evidence="1 2" key="1">
    <citation type="journal article" date="2018" name="Sci. Rep.">
        <title>Genomic signatures of local adaptation to the degree of environmental predictability in rotifers.</title>
        <authorList>
            <person name="Franch-Gras L."/>
            <person name="Hahn C."/>
            <person name="Garcia-Roger E.M."/>
            <person name="Carmona M.J."/>
            <person name="Serra M."/>
            <person name="Gomez A."/>
        </authorList>
    </citation>
    <scope>NUCLEOTIDE SEQUENCE [LARGE SCALE GENOMIC DNA]</scope>
    <source>
        <strain evidence="1">HYR1</strain>
    </source>
</reference>
<organism evidence="1 2">
    <name type="scientific">Brachionus plicatilis</name>
    <name type="common">Marine rotifer</name>
    <name type="synonym">Brachionus muelleri</name>
    <dbReference type="NCBI Taxonomy" id="10195"/>
    <lineage>
        <taxon>Eukaryota</taxon>
        <taxon>Metazoa</taxon>
        <taxon>Spiralia</taxon>
        <taxon>Gnathifera</taxon>
        <taxon>Rotifera</taxon>
        <taxon>Eurotatoria</taxon>
        <taxon>Monogononta</taxon>
        <taxon>Pseudotrocha</taxon>
        <taxon>Ploima</taxon>
        <taxon>Brachionidae</taxon>
        <taxon>Brachionus</taxon>
    </lineage>
</organism>
<dbReference type="Proteomes" id="UP000276133">
    <property type="component" value="Unassembled WGS sequence"/>
</dbReference>
<gene>
    <name evidence="1" type="ORF">BpHYR1_029495</name>
</gene>
<name>A0A3M7RYB9_BRAPC</name>